<dbReference type="Pfam" id="PF00107">
    <property type="entry name" value="ADH_zinc_N"/>
    <property type="match status" value="1"/>
</dbReference>
<dbReference type="Proteomes" id="UP001556367">
    <property type="component" value="Unassembled WGS sequence"/>
</dbReference>
<comment type="caution">
    <text evidence="2">The sequence shown here is derived from an EMBL/GenBank/DDBJ whole genome shotgun (WGS) entry which is preliminary data.</text>
</comment>
<protein>
    <recommendedName>
        <fullName evidence="1">Enoyl reductase (ER) domain-containing protein</fullName>
    </recommendedName>
</protein>
<dbReference type="SUPFAM" id="SSF50129">
    <property type="entry name" value="GroES-like"/>
    <property type="match status" value="1"/>
</dbReference>
<dbReference type="PANTHER" id="PTHR45348:SF2">
    <property type="entry name" value="ZINC-TYPE ALCOHOL DEHYDROGENASE-LIKE PROTEIN C2E1P3.01"/>
    <property type="match status" value="1"/>
</dbReference>
<dbReference type="InterPro" id="IPR013154">
    <property type="entry name" value="ADH-like_N"/>
</dbReference>
<dbReference type="InterPro" id="IPR036291">
    <property type="entry name" value="NAD(P)-bd_dom_sf"/>
</dbReference>
<name>A0ABR3JCQ1_9AGAR</name>
<dbReference type="Gene3D" id="3.90.180.10">
    <property type="entry name" value="Medium-chain alcohol dehydrogenases, catalytic domain"/>
    <property type="match status" value="1"/>
</dbReference>
<dbReference type="EMBL" id="JASNQZ010000008">
    <property type="protein sequence ID" value="KAL0953198.1"/>
    <property type="molecule type" value="Genomic_DNA"/>
</dbReference>
<dbReference type="CDD" id="cd08249">
    <property type="entry name" value="enoyl_reductase_like"/>
    <property type="match status" value="1"/>
</dbReference>
<evidence type="ECO:0000259" key="1">
    <source>
        <dbReference type="SMART" id="SM00829"/>
    </source>
</evidence>
<proteinExistence type="predicted"/>
<evidence type="ECO:0000313" key="2">
    <source>
        <dbReference type="EMBL" id="KAL0953198.1"/>
    </source>
</evidence>
<dbReference type="Pfam" id="PF08240">
    <property type="entry name" value="ADH_N"/>
    <property type="match status" value="1"/>
</dbReference>
<reference evidence="3" key="1">
    <citation type="submission" date="2024-06" db="EMBL/GenBank/DDBJ databases">
        <title>Multi-omics analyses provide insights into the biosynthesis of the anticancer antibiotic pleurotin in Hohenbuehelia grisea.</title>
        <authorList>
            <person name="Weaver J.A."/>
            <person name="Alberti F."/>
        </authorList>
    </citation>
    <scope>NUCLEOTIDE SEQUENCE [LARGE SCALE GENOMIC DNA]</scope>
    <source>
        <strain evidence="3">T-177</strain>
    </source>
</reference>
<feature type="domain" description="Enoyl reductase (ER)" evidence="1">
    <location>
        <begin position="17"/>
        <end position="349"/>
    </location>
</feature>
<accession>A0ABR3JCQ1</accession>
<dbReference type="SMART" id="SM00829">
    <property type="entry name" value="PKS_ER"/>
    <property type="match status" value="1"/>
</dbReference>
<gene>
    <name evidence="2" type="ORF">HGRIS_004453</name>
</gene>
<keyword evidence="3" id="KW-1185">Reference proteome</keyword>
<dbReference type="InterPro" id="IPR047122">
    <property type="entry name" value="Trans-enoyl_RdTase-like"/>
</dbReference>
<organism evidence="2 3">
    <name type="scientific">Hohenbuehelia grisea</name>
    <dbReference type="NCBI Taxonomy" id="104357"/>
    <lineage>
        <taxon>Eukaryota</taxon>
        <taxon>Fungi</taxon>
        <taxon>Dikarya</taxon>
        <taxon>Basidiomycota</taxon>
        <taxon>Agaricomycotina</taxon>
        <taxon>Agaricomycetes</taxon>
        <taxon>Agaricomycetidae</taxon>
        <taxon>Agaricales</taxon>
        <taxon>Pleurotineae</taxon>
        <taxon>Pleurotaceae</taxon>
        <taxon>Hohenbuehelia</taxon>
    </lineage>
</organism>
<dbReference type="InterPro" id="IPR013149">
    <property type="entry name" value="ADH-like_C"/>
</dbReference>
<dbReference type="PANTHER" id="PTHR45348">
    <property type="entry name" value="HYPOTHETICAL OXIDOREDUCTASE (EUROFUNG)"/>
    <property type="match status" value="1"/>
</dbReference>
<dbReference type="InterPro" id="IPR011032">
    <property type="entry name" value="GroES-like_sf"/>
</dbReference>
<dbReference type="Gene3D" id="3.40.50.720">
    <property type="entry name" value="NAD(P)-binding Rossmann-like Domain"/>
    <property type="match status" value="1"/>
</dbReference>
<dbReference type="InterPro" id="IPR020843">
    <property type="entry name" value="ER"/>
</dbReference>
<sequence length="355" mass="38100">MTSIPKTQKALIIPELGASAYSLIERPVPSPGPGDVLIKLEALGLKPSEWKVLTLDMSFLAVPMGLSKTYPAAVGQDGAGTIVDVGPGVTSFSKGDRVLFHGTPRHRRPHQQYALAYSDNVAKIPSSMSFLEASSIPLTLATAAFGLSMPYSTTATGGLGLKGFWEDDAQGFYNRYSYSEGLLRSASLVTIQIASYLGFSQIITTSSIKHTEFLRGLGATHVIDRHADIAKELKAIVGDAGFKYIYDSVSDPVTQTEIDYLAPGGTIVVVNPVPDTVNLTDNRKAIFVWGFPRLFKEAGQAMYSKLPEFLAKGFIKPNRVEKVPGGLQGIHEGVKRLKAGQVSGLKLVLVPSETS</sequence>
<evidence type="ECO:0000313" key="3">
    <source>
        <dbReference type="Proteomes" id="UP001556367"/>
    </source>
</evidence>
<dbReference type="SUPFAM" id="SSF51735">
    <property type="entry name" value="NAD(P)-binding Rossmann-fold domains"/>
    <property type="match status" value="1"/>
</dbReference>